<name>A0A9Q0QHZ4_SALPP</name>
<reference evidence="1" key="2">
    <citation type="journal article" date="2023" name="Int. J. Mol. Sci.">
        <title>De Novo Assembly and Annotation of 11 Diverse Shrub Willow (Salix) Genomes Reveals Novel Gene Organization in Sex-Linked Regions.</title>
        <authorList>
            <person name="Hyden B."/>
            <person name="Feng K."/>
            <person name="Yates T.B."/>
            <person name="Jawdy S."/>
            <person name="Cereghino C."/>
            <person name="Smart L.B."/>
            <person name="Muchero W."/>
        </authorList>
    </citation>
    <scope>NUCLEOTIDE SEQUENCE</scope>
    <source>
        <tissue evidence="1">Shoot tip</tissue>
    </source>
</reference>
<organism evidence="1 2">
    <name type="scientific">Salix purpurea</name>
    <name type="common">Purple osier willow</name>
    <dbReference type="NCBI Taxonomy" id="77065"/>
    <lineage>
        <taxon>Eukaryota</taxon>
        <taxon>Viridiplantae</taxon>
        <taxon>Streptophyta</taxon>
        <taxon>Embryophyta</taxon>
        <taxon>Tracheophyta</taxon>
        <taxon>Spermatophyta</taxon>
        <taxon>Magnoliopsida</taxon>
        <taxon>eudicotyledons</taxon>
        <taxon>Gunneridae</taxon>
        <taxon>Pentapetalae</taxon>
        <taxon>rosids</taxon>
        <taxon>fabids</taxon>
        <taxon>Malpighiales</taxon>
        <taxon>Salicaceae</taxon>
        <taxon>Saliceae</taxon>
        <taxon>Salix</taxon>
    </lineage>
</organism>
<dbReference type="Proteomes" id="UP001151532">
    <property type="component" value="Chromosome 3"/>
</dbReference>
<dbReference type="EMBL" id="JAPFFK010000016">
    <property type="protein sequence ID" value="KAJ6706424.1"/>
    <property type="molecule type" value="Genomic_DNA"/>
</dbReference>
<keyword evidence="2" id="KW-1185">Reference proteome</keyword>
<evidence type="ECO:0000313" key="2">
    <source>
        <dbReference type="Proteomes" id="UP001151532"/>
    </source>
</evidence>
<dbReference type="AlphaFoldDB" id="A0A9Q0QHZ4"/>
<comment type="caution">
    <text evidence="1">The sequence shown here is derived from an EMBL/GenBank/DDBJ whole genome shotgun (WGS) entry which is preliminary data.</text>
</comment>
<sequence length="195" mass="21372">MGLRKGWNGKGEEADVEGNACRGGCRWGGEDAVARGNGRKRIGGGCEGERLRLQRKRRDKQAHLMRRRNGFAMAEKKVVAARMNAALSNILDALGIFFPIKCEKHKLMSDFLNSFSRSGFSSRILIRCECHTPDGGSGELGGGRACGDCDSAVVFEEEEGRGCDDCDSKSSSREDAGNFDRKCDVIRRTYSAIKL</sequence>
<accession>A0A9Q0QHZ4</accession>
<protein>
    <submittedName>
        <fullName evidence="1">Uncharacterized protein</fullName>
    </submittedName>
</protein>
<gene>
    <name evidence="1" type="ORF">OIU79_010966</name>
</gene>
<proteinExistence type="predicted"/>
<evidence type="ECO:0000313" key="1">
    <source>
        <dbReference type="EMBL" id="KAJ6706424.1"/>
    </source>
</evidence>
<reference evidence="1" key="1">
    <citation type="submission" date="2022-11" db="EMBL/GenBank/DDBJ databases">
        <authorList>
            <person name="Hyden B.L."/>
            <person name="Feng K."/>
            <person name="Yates T."/>
            <person name="Jawdy S."/>
            <person name="Smart L.B."/>
            <person name="Muchero W."/>
        </authorList>
    </citation>
    <scope>NUCLEOTIDE SEQUENCE</scope>
    <source>
        <tissue evidence="1">Shoot tip</tissue>
    </source>
</reference>